<dbReference type="PANTHER" id="PTHR10131">
    <property type="entry name" value="TNF RECEPTOR ASSOCIATED FACTOR"/>
    <property type="match status" value="1"/>
</dbReference>
<dbReference type="FunFam" id="2.60.210.10:FF:000001">
    <property type="entry name" value="TNF receptor-associated factor"/>
    <property type="match status" value="1"/>
</dbReference>
<evidence type="ECO:0000259" key="5">
    <source>
        <dbReference type="PROSITE" id="PS50144"/>
    </source>
</evidence>
<evidence type="ECO:0000313" key="6">
    <source>
        <dbReference type="EnsemblMetazoa" id="XP_038045929.1"/>
    </source>
</evidence>
<dbReference type="EnsemblMetazoa" id="XM_038190002.1">
    <property type="protein sequence ID" value="XP_038045930.1"/>
    <property type="gene ID" value="LOC119720348"/>
</dbReference>
<evidence type="ECO:0000313" key="7">
    <source>
        <dbReference type="Proteomes" id="UP000887568"/>
    </source>
</evidence>
<dbReference type="PANTHER" id="PTHR10131:SF138">
    <property type="entry name" value="RE66324P"/>
    <property type="match status" value="1"/>
</dbReference>
<organism evidence="6 7">
    <name type="scientific">Patiria miniata</name>
    <name type="common">Bat star</name>
    <name type="synonym">Asterina miniata</name>
    <dbReference type="NCBI Taxonomy" id="46514"/>
    <lineage>
        <taxon>Eukaryota</taxon>
        <taxon>Metazoa</taxon>
        <taxon>Echinodermata</taxon>
        <taxon>Eleutherozoa</taxon>
        <taxon>Asterozoa</taxon>
        <taxon>Asteroidea</taxon>
        <taxon>Valvatacea</taxon>
        <taxon>Valvatida</taxon>
        <taxon>Asterinidae</taxon>
        <taxon>Patiria</taxon>
    </lineage>
</organism>
<reference evidence="6" key="1">
    <citation type="submission" date="2022-11" db="UniProtKB">
        <authorList>
            <consortium name="EnsemblMetazoa"/>
        </authorList>
    </citation>
    <scope>IDENTIFICATION</scope>
</reference>
<dbReference type="OrthoDB" id="10002862at2759"/>
<keyword evidence="7" id="KW-1185">Reference proteome</keyword>
<dbReference type="GO" id="GO:0009898">
    <property type="term" value="C:cytoplasmic side of plasma membrane"/>
    <property type="evidence" value="ECO:0007669"/>
    <property type="project" value="TreeGrafter"/>
</dbReference>
<dbReference type="Pfam" id="PF21355">
    <property type="entry name" value="TRAF-mep_MATH"/>
    <property type="match status" value="1"/>
</dbReference>
<dbReference type="AlphaFoldDB" id="A0A913Z254"/>
<dbReference type="PROSITE" id="PS50144">
    <property type="entry name" value="MATH"/>
    <property type="match status" value="1"/>
</dbReference>
<dbReference type="InterPro" id="IPR002083">
    <property type="entry name" value="MATH/TRAF_dom"/>
</dbReference>
<name>A0A913Z254_PATMI</name>
<keyword evidence="4" id="KW-0175">Coiled coil</keyword>
<evidence type="ECO:0000256" key="1">
    <source>
        <dbReference type="ARBA" id="ARBA00022499"/>
    </source>
</evidence>
<keyword evidence="3" id="KW-0832">Ubl conjugation</keyword>
<dbReference type="EnsemblMetazoa" id="XM_038190001.1">
    <property type="protein sequence ID" value="XP_038045929.1"/>
    <property type="gene ID" value="LOC119720348"/>
</dbReference>
<proteinExistence type="predicted"/>
<dbReference type="SUPFAM" id="SSF49599">
    <property type="entry name" value="TRAF domain-like"/>
    <property type="match status" value="1"/>
</dbReference>
<dbReference type="OMA" id="LENETHH"/>
<dbReference type="GO" id="GO:0005164">
    <property type="term" value="F:tumor necrosis factor receptor binding"/>
    <property type="evidence" value="ECO:0007669"/>
    <property type="project" value="TreeGrafter"/>
</dbReference>
<evidence type="ECO:0000256" key="3">
    <source>
        <dbReference type="ARBA" id="ARBA00022843"/>
    </source>
</evidence>
<dbReference type="Proteomes" id="UP000887568">
    <property type="component" value="Unplaced"/>
</dbReference>
<dbReference type="Gene3D" id="2.60.210.10">
    <property type="entry name" value="Apoptosis, Tumor Necrosis Factor Receptor Associated Protein 2, Chain A"/>
    <property type="match status" value="1"/>
</dbReference>
<dbReference type="InterPro" id="IPR049342">
    <property type="entry name" value="TRAF1-6_MATH_dom"/>
</dbReference>
<evidence type="ECO:0000256" key="2">
    <source>
        <dbReference type="ARBA" id="ARBA00022703"/>
    </source>
</evidence>
<keyword evidence="2" id="KW-0053">Apoptosis</keyword>
<evidence type="ECO:0000256" key="4">
    <source>
        <dbReference type="ARBA" id="ARBA00023054"/>
    </source>
</evidence>
<keyword evidence="1" id="KW-1017">Isopeptide bond</keyword>
<feature type="domain" description="MATH" evidence="5">
    <location>
        <begin position="97"/>
        <end position="242"/>
    </location>
</feature>
<sequence>MEDNEKKTDAHGSVDAAALQKEITKLREENKKLKADLVKTKPEGEWKNLEKQNAYLKEIIERQRKQLLFQDQMLTSSSIIFAEQERRIQALEDASYDSSQLWRISEYNRRRQDAVSGKTTSFHCPVFYTSRHGYKMSARVYLNGDGMGKHTHMSLFFMIMRGCHDALLPWPFQQKVTFMLLDQNKRDHIVNAFRPDPTSNSFKKPSSDMNIASGCPLFVTQELLMASDSYVKDDTMFIKLVVDTTGLEKL</sequence>
<dbReference type="GeneID" id="119720348"/>
<dbReference type="InterPro" id="IPR008974">
    <property type="entry name" value="TRAF-like"/>
</dbReference>
<dbReference type="RefSeq" id="XP_038045930.1">
    <property type="nucleotide sequence ID" value="XM_038190002.1"/>
</dbReference>
<protein>
    <recommendedName>
        <fullName evidence="5">MATH domain-containing protein</fullName>
    </recommendedName>
</protein>
<accession>A0A913Z254</accession>
<dbReference type="GO" id="GO:0043122">
    <property type="term" value="P:regulation of canonical NF-kappaB signal transduction"/>
    <property type="evidence" value="ECO:0007669"/>
    <property type="project" value="TreeGrafter"/>
</dbReference>
<dbReference type="SMART" id="SM00061">
    <property type="entry name" value="MATH"/>
    <property type="match status" value="1"/>
</dbReference>
<dbReference type="RefSeq" id="XP_038045929.1">
    <property type="nucleotide sequence ID" value="XM_038190001.1"/>
</dbReference>
<dbReference type="GO" id="GO:0006915">
    <property type="term" value="P:apoptotic process"/>
    <property type="evidence" value="ECO:0007669"/>
    <property type="project" value="UniProtKB-KW"/>
</dbReference>